<comment type="caution">
    <text evidence="2">The sequence shown here is derived from an EMBL/GenBank/DDBJ whole genome shotgun (WGS) entry which is preliminary data.</text>
</comment>
<dbReference type="Proteomes" id="UP000249688">
    <property type="component" value="Unassembled WGS sequence"/>
</dbReference>
<proteinExistence type="predicted"/>
<reference evidence="2 3" key="1">
    <citation type="submission" date="2018-06" db="EMBL/GenBank/DDBJ databases">
        <title>Genomic Encyclopedia of Archaeal and Bacterial Type Strains, Phase II (KMG-II): from individual species to whole genera.</title>
        <authorList>
            <person name="Goeker M."/>
        </authorList>
    </citation>
    <scope>NUCLEOTIDE SEQUENCE [LARGE SCALE GENOMIC DNA]</scope>
    <source>
        <strain evidence="2 3">DSM 24525</strain>
    </source>
</reference>
<dbReference type="EMBL" id="QKYU01000025">
    <property type="protein sequence ID" value="PZW40035.1"/>
    <property type="molecule type" value="Genomic_DNA"/>
</dbReference>
<evidence type="ECO:0000313" key="3">
    <source>
        <dbReference type="Proteomes" id="UP000249688"/>
    </source>
</evidence>
<keyword evidence="1" id="KW-0812">Transmembrane</keyword>
<dbReference type="AlphaFoldDB" id="A0A2W7I4E3"/>
<accession>A0A2W7I4E3</accession>
<feature type="transmembrane region" description="Helical" evidence="1">
    <location>
        <begin position="101"/>
        <end position="120"/>
    </location>
</feature>
<keyword evidence="1" id="KW-0472">Membrane</keyword>
<organism evidence="2 3">
    <name type="scientific">Humitalea rosea</name>
    <dbReference type="NCBI Taxonomy" id="990373"/>
    <lineage>
        <taxon>Bacteria</taxon>
        <taxon>Pseudomonadati</taxon>
        <taxon>Pseudomonadota</taxon>
        <taxon>Alphaproteobacteria</taxon>
        <taxon>Acetobacterales</taxon>
        <taxon>Roseomonadaceae</taxon>
        <taxon>Humitalea</taxon>
    </lineage>
</organism>
<feature type="transmembrane region" description="Helical" evidence="1">
    <location>
        <begin position="20"/>
        <end position="42"/>
    </location>
</feature>
<keyword evidence="1" id="KW-1133">Transmembrane helix</keyword>
<keyword evidence="3" id="KW-1185">Reference proteome</keyword>
<protein>
    <submittedName>
        <fullName evidence="2">Uncharacterized protein</fullName>
    </submittedName>
</protein>
<dbReference type="RefSeq" id="WP_111399794.1">
    <property type="nucleotide sequence ID" value="NZ_QKYU01000025.1"/>
</dbReference>
<dbReference type="OrthoDB" id="8478544at2"/>
<evidence type="ECO:0000313" key="2">
    <source>
        <dbReference type="EMBL" id="PZW40035.1"/>
    </source>
</evidence>
<gene>
    <name evidence="2" type="ORF">C8P66_1253</name>
</gene>
<sequence>MPDLASAFPRRALTLRQPLGLWRVLLLAGFGALLAFGALFWLSMQIGPDLVSDFQIRDNARPLGDARLVSGRCTTHLGILHDCDVTLRQDSKARAALMRDVHYLFADFHTGAYVVSAVLGDPDRPGSLTTDIGMDRLWNRLVLLLIAGVLVVTALIGLGVYVRTAMRQRRLVRSLSGRVLSPVPLRLAARAKGNWVVQTRDGQRQSWQVSPRAKPFLLDPAQGLILGVTAPGTALAFPVDDKLAWLALEPAEQLALQAFRAPG</sequence>
<name>A0A2W7I4E3_9PROT</name>
<evidence type="ECO:0000256" key="1">
    <source>
        <dbReference type="SAM" id="Phobius"/>
    </source>
</evidence>
<feature type="transmembrane region" description="Helical" evidence="1">
    <location>
        <begin position="140"/>
        <end position="162"/>
    </location>
</feature>